<evidence type="ECO:0000256" key="1">
    <source>
        <dbReference type="SAM" id="MobiDB-lite"/>
    </source>
</evidence>
<reference evidence="2 3" key="1">
    <citation type="journal article" date="2015" name="Nature">
        <title>rRNA introns, odd ribosomes, and small enigmatic genomes across a large radiation of phyla.</title>
        <authorList>
            <person name="Brown C.T."/>
            <person name="Hug L.A."/>
            <person name="Thomas B.C."/>
            <person name="Sharon I."/>
            <person name="Castelle C.J."/>
            <person name="Singh A."/>
            <person name="Wilkins M.J."/>
            <person name="Williams K.H."/>
            <person name="Banfield J.F."/>
        </authorList>
    </citation>
    <scope>NUCLEOTIDE SEQUENCE [LARGE SCALE GENOMIC DNA]</scope>
</reference>
<accession>A0A0G1XVJ9</accession>
<feature type="non-terminal residue" evidence="2">
    <location>
        <position position="1"/>
    </location>
</feature>
<gene>
    <name evidence="2" type="ORF">UY81_C0057G0001</name>
</gene>
<comment type="caution">
    <text evidence="2">The sequence shown here is derived from an EMBL/GenBank/DDBJ whole genome shotgun (WGS) entry which is preliminary data.</text>
</comment>
<protein>
    <submittedName>
        <fullName evidence="2">Uncharacterized protein</fullName>
    </submittedName>
</protein>
<feature type="region of interest" description="Disordered" evidence="1">
    <location>
        <begin position="102"/>
        <end position="137"/>
    </location>
</feature>
<dbReference type="Proteomes" id="UP000034290">
    <property type="component" value="Unassembled WGS sequence"/>
</dbReference>
<dbReference type="AlphaFoldDB" id="A0A0G1XVJ9"/>
<evidence type="ECO:0000313" key="2">
    <source>
        <dbReference type="EMBL" id="KKW34960.1"/>
    </source>
</evidence>
<evidence type="ECO:0000313" key="3">
    <source>
        <dbReference type="Proteomes" id="UP000034290"/>
    </source>
</evidence>
<feature type="compositionally biased region" description="Basic and acidic residues" evidence="1">
    <location>
        <begin position="102"/>
        <end position="116"/>
    </location>
</feature>
<organism evidence="2 3">
    <name type="scientific">Candidatus Giovannonibacteria bacterium GW2011_GWA2_53_7</name>
    <dbReference type="NCBI Taxonomy" id="1618650"/>
    <lineage>
        <taxon>Bacteria</taxon>
        <taxon>Candidatus Giovannoniibacteriota</taxon>
    </lineage>
</organism>
<proteinExistence type="predicted"/>
<name>A0A0G1XVJ9_9BACT</name>
<sequence>ATVEATAQVNDDGTFEFAGHVFQGKVALGIRGSKLSQAQVASAIDKAPKDGEVLPANHPTRKHAIFVLTDGGRMTGVEAQTFVDHYGAKLFELALESAEKIAVSDKSADETPKEGDAGSTETPADLVEAGASGEIAT</sequence>
<dbReference type="EMBL" id="LCRM01000057">
    <property type="protein sequence ID" value="KKW34960.1"/>
    <property type="molecule type" value="Genomic_DNA"/>
</dbReference>